<evidence type="ECO:0000313" key="2">
    <source>
        <dbReference type="Proteomes" id="UP000034849"/>
    </source>
</evidence>
<dbReference type="STRING" id="1619046.US42_C0008G0056"/>
<dbReference type="CDD" id="cd16377">
    <property type="entry name" value="23S_rRNA_IVP_like"/>
    <property type="match status" value="1"/>
</dbReference>
<gene>
    <name evidence="1" type="ORF">US42_C0008G0056</name>
</gene>
<dbReference type="PANTHER" id="PTHR38471">
    <property type="entry name" value="FOUR HELIX BUNDLE PROTEIN"/>
    <property type="match status" value="1"/>
</dbReference>
<evidence type="ECO:0000313" key="1">
    <source>
        <dbReference type="EMBL" id="KKQ27545.1"/>
    </source>
</evidence>
<name>A0A0G0GN09_9BACT</name>
<sequence>MNDDVYFKKLKLKIHAFVLLTYNITNDFPRSELYGTVSQLRRAAVSVMLNLVEGFGRRKEKVKLNFFEISYGSARECKYLIFLALEKKWIDKQAYEKIFVLLDEISAMLWSMIVGLEKNIEE</sequence>
<dbReference type="Pfam" id="PF05635">
    <property type="entry name" value="23S_rRNA_IVP"/>
    <property type="match status" value="1"/>
</dbReference>
<dbReference type="PANTHER" id="PTHR38471:SF2">
    <property type="entry name" value="FOUR HELIX BUNDLE PROTEIN"/>
    <property type="match status" value="1"/>
</dbReference>
<dbReference type="InterPro" id="IPR036583">
    <property type="entry name" value="23S_rRNA_IVS_sf"/>
</dbReference>
<organism evidence="1 2">
    <name type="scientific">Candidatus Magasanikbacteria bacterium GW2011_GWC2_37_14</name>
    <dbReference type="NCBI Taxonomy" id="1619046"/>
    <lineage>
        <taxon>Bacteria</taxon>
        <taxon>Candidatus Magasanikiibacteriota</taxon>
    </lineage>
</organism>
<dbReference type="AlphaFoldDB" id="A0A0G0GN09"/>
<dbReference type="NCBIfam" id="TIGR02436">
    <property type="entry name" value="four helix bundle protein"/>
    <property type="match status" value="1"/>
</dbReference>
<keyword evidence="1" id="KW-0687">Ribonucleoprotein</keyword>
<dbReference type="Gene3D" id="1.20.1440.60">
    <property type="entry name" value="23S rRNA-intervening sequence"/>
    <property type="match status" value="1"/>
</dbReference>
<dbReference type="EMBL" id="LBSX01000008">
    <property type="protein sequence ID" value="KKQ27545.1"/>
    <property type="molecule type" value="Genomic_DNA"/>
</dbReference>
<proteinExistence type="predicted"/>
<reference evidence="1 2" key="1">
    <citation type="journal article" date="2015" name="Nature">
        <title>rRNA introns, odd ribosomes, and small enigmatic genomes across a large radiation of phyla.</title>
        <authorList>
            <person name="Brown C.T."/>
            <person name="Hug L.A."/>
            <person name="Thomas B.C."/>
            <person name="Sharon I."/>
            <person name="Castelle C.J."/>
            <person name="Singh A."/>
            <person name="Wilkins M.J."/>
            <person name="Williams K.H."/>
            <person name="Banfield J.F."/>
        </authorList>
    </citation>
    <scope>NUCLEOTIDE SEQUENCE [LARGE SCALE GENOMIC DNA]</scope>
</reference>
<dbReference type="InterPro" id="IPR012657">
    <property type="entry name" value="23S_rRNA-intervening_sequence"/>
</dbReference>
<dbReference type="SUPFAM" id="SSF158446">
    <property type="entry name" value="IVS-encoded protein-like"/>
    <property type="match status" value="1"/>
</dbReference>
<protein>
    <submittedName>
        <fullName evidence="1">S23 ribosomal protein</fullName>
    </submittedName>
</protein>
<dbReference type="Proteomes" id="UP000034849">
    <property type="component" value="Unassembled WGS sequence"/>
</dbReference>
<dbReference type="GO" id="GO:0005840">
    <property type="term" value="C:ribosome"/>
    <property type="evidence" value="ECO:0007669"/>
    <property type="project" value="UniProtKB-KW"/>
</dbReference>
<comment type="caution">
    <text evidence="1">The sequence shown here is derived from an EMBL/GenBank/DDBJ whole genome shotgun (WGS) entry which is preliminary data.</text>
</comment>
<keyword evidence="1" id="KW-0689">Ribosomal protein</keyword>
<accession>A0A0G0GN09</accession>